<accession>T2JSL3</accession>
<dbReference type="EMBL" id="CAQN01000691">
    <property type="protein sequence ID" value="CCQ68036.1"/>
    <property type="molecule type" value="Genomic_DNA"/>
</dbReference>
<evidence type="ECO:0000313" key="1">
    <source>
        <dbReference type="EMBL" id="CCQ68036.1"/>
    </source>
</evidence>
<organism evidence="1 2">
    <name type="scientific">Crocosphaera watsonii WH 0402</name>
    <dbReference type="NCBI Taxonomy" id="1284629"/>
    <lineage>
        <taxon>Bacteria</taxon>
        <taxon>Bacillati</taxon>
        <taxon>Cyanobacteriota</taxon>
        <taxon>Cyanophyceae</taxon>
        <taxon>Oscillatoriophycideae</taxon>
        <taxon>Chroococcales</taxon>
        <taxon>Aphanothecaceae</taxon>
        <taxon>Crocosphaera</taxon>
    </lineage>
</organism>
<sequence>MKIVKIEKNRKKEKIIMGLKPGISLKKLESIQGGYGAIFIPHNQVMKQC</sequence>
<comment type="caution">
    <text evidence="1">The sequence shown here is derived from an EMBL/GenBank/DDBJ whole genome shotgun (WGS) entry which is preliminary data.</text>
</comment>
<reference evidence="1 2" key="1">
    <citation type="submission" date="2013-01" db="EMBL/GenBank/DDBJ databases">
        <authorList>
            <person name="Bench S."/>
        </authorList>
    </citation>
    <scope>NUCLEOTIDE SEQUENCE [LARGE SCALE GENOMIC DNA]</scope>
    <source>
        <strain evidence="1 2">WH 0402</strain>
    </source>
</reference>
<evidence type="ECO:0000313" key="2">
    <source>
        <dbReference type="Proteomes" id="UP000018130"/>
    </source>
</evidence>
<proteinExistence type="predicted"/>
<reference evidence="1 2" key="2">
    <citation type="submission" date="2013-09" db="EMBL/GenBank/DDBJ databases">
        <title>Whole genome comparison of six Crocosphaera watsonii strains with differing phenotypes.</title>
        <authorList>
            <person name="Bench S.R."/>
            <person name="Heller P."/>
            <person name="Frank I."/>
            <person name="Arciniega M."/>
            <person name="Shilova I.N."/>
            <person name="Zehr J.P."/>
        </authorList>
    </citation>
    <scope>NUCLEOTIDE SEQUENCE [LARGE SCALE GENOMIC DNA]</scope>
    <source>
        <strain evidence="1 2">WH 0402</strain>
    </source>
</reference>
<dbReference type="AlphaFoldDB" id="T2JSL3"/>
<name>T2JSL3_CROWT</name>
<gene>
    <name evidence="1" type="ORF">CWATWH0402_3</name>
</gene>
<protein>
    <submittedName>
        <fullName evidence="1">Uncharacterized protein</fullName>
    </submittedName>
</protein>
<dbReference type="Proteomes" id="UP000018130">
    <property type="component" value="Unassembled WGS sequence"/>
</dbReference>